<organism evidence="1 2">
    <name type="scientific">Stenomitos frigidus AS-A4</name>
    <dbReference type="NCBI Taxonomy" id="2933935"/>
    <lineage>
        <taxon>Bacteria</taxon>
        <taxon>Bacillati</taxon>
        <taxon>Cyanobacteriota</taxon>
        <taxon>Cyanophyceae</taxon>
        <taxon>Leptolyngbyales</taxon>
        <taxon>Leptolyngbyaceae</taxon>
        <taxon>Stenomitos</taxon>
    </lineage>
</organism>
<evidence type="ECO:0000313" key="2">
    <source>
        <dbReference type="Proteomes" id="UP001476950"/>
    </source>
</evidence>
<accession>A0ABV0KSN1</accession>
<dbReference type="EMBL" id="JAMPLM010000032">
    <property type="protein sequence ID" value="MEP1061365.1"/>
    <property type="molecule type" value="Genomic_DNA"/>
</dbReference>
<proteinExistence type="predicted"/>
<comment type="caution">
    <text evidence="1">The sequence shown here is derived from an EMBL/GenBank/DDBJ whole genome shotgun (WGS) entry which is preliminary data.</text>
</comment>
<reference evidence="1 2" key="1">
    <citation type="submission" date="2022-04" db="EMBL/GenBank/DDBJ databases">
        <title>Positive selection, recombination, and allopatry shape intraspecific diversity of widespread and dominant cyanobacteria.</title>
        <authorList>
            <person name="Wei J."/>
            <person name="Shu W."/>
            <person name="Hu C."/>
        </authorList>
    </citation>
    <scope>NUCLEOTIDE SEQUENCE [LARGE SCALE GENOMIC DNA]</scope>
    <source>
        <strain evidence="1 2">AS-A4</strain>
    </source>
</reference>
<dbReference type="Proteomes" id="UP001476950">
    <property type="component" value="Unassembled WGS sequence"/>
</dbReference>
<evidence type="ECO:0000313" key="1">
    <source>
        <dbReference type="EMBL" id="MEP1061365.1"/>
    </source>
</evidence>
<sequence length="138" mass="15828">MATRTYTFTDDESAQFDRLVTLGFERQDHFEGIDNPQVVFLHKQEGVELTFHPESYVDDAGREYCWAVEVHGKTAGGFDCITSDAWLTMTEFSFLIEPDQWGDMLSALKSLKTLKDWQNIMHPRLQAAVHTNPRLSAQ</sequence>
<gene>
    <name evidence="1" type="ORF">NDI38_23320</name>
</gene>
<name>A0ABV0KSN1_9CYAN</name>
<keyword evidence="2" id="KW-1185">Reference proteome</keyword>
<dbReference type="RefSeq" id="WP_190449737.1">
    <property type="nucleotide sequence ID" value="NZ_JAMPLM010000032.1"/>
</dbReference>
<protein>
    <submittedName>
        <fullName evidence="1">Uncharacterized protein</fullName>
    </submittedName>
</protein>